<dbReference type="OrthoDB" id="1879341at2759"/>
<reference evidence="9 10" key="1">
    <citation type="journal article" date="2015" name="Proc. Natl. Acad. Sci. U.S.A.">
        <title>The resurrection genome of Boea hygrometrica: A blueprint for survival of dehydration.</title>
        <authorList>
            <person name="Xiao L."/>
            <person name="Yang G."/>
            <person name="Zhang L."/>
            <person name="Yang X."/>
            <person name="Zhao S."/>
            <person name="Ji Z."/>
            <person name="Zhou Q."/>
            <person name="Hu M."/>
            <person name="Wang Y."/>
            <person name="Chen M."/>
            <person name="Xu Y."/>
            <person name="Jin H."/>
            <person name="Xiao X."/>
            <person name="Hu G."/>
            <person name="Bao F."/>
            <person name="Hu Y."/>
            <person name="Wan P."/>
            <person name="Li L."/>
            <person name="Deng X."/>
            <person name="Kuang T."/>
            <person name="Xiang C."/>
            <person name="Zhu J.K."/>
            <person name="Oliver M.J."/>
            <person name="He Y."/>
        </authorList>
    </citation>
    <scope>NUCLEOTIDE SEQUENCE [LARGE SCALE GENOMIC DNA]</scope>
    <source>
        <strain evidence="10">cv. XS01</strain>
    </source>
</reference>
<organism evidence="9 10">
    <name type="scientific">Dorcoceras hygrometricum</name>
    <dbReference type="NCBI Taxonomy" id="472368"/>
    <lineage>
        <taxon>Eukaryota</taxon>
        <taxon>Viridiplantae</taxon>
        <taxon>Streptophyta</taxon>
        <taxon>Embryophyta</taxon>
        <taxon>Tracheophyta</taxon>
        <taxon>Spermatophyta</taxon>
        <taxon>Magnoliopsida</taxon>
        <taxon>eudicotyledons</taxon>
        <taxon>Gunneridae</taxon>
        <taxon>Pentapetalae</taxon>
        <taxon>asterids</taxon>
        <taxon>lamiids</taxon>
        <taxon>Lamiales</taxon>
        <taxon>Gesneriaceae</taxon>
        <taxon>Didymocarpoideae</taxon>
        <taxon>Trichosporeae</taxon>
        <taxon>Loxocarpinae</taxon>
        <taxon>Dorcoceras</taxon>
    </lineage>
</organism>
<dbReference type="Gene3D" id="2.20.25.80">
    <property type="entry name" value="WRKY domain"/>
    <property type="match status" value="1"/>
</dbReference>
<feature type="domain" description="WRKY" evidence="8">
    <location>
        <begin position="129"/>
        <end position="195"/>
    </location>
</feature>
<keyword evidence="6" id="KW-0175">Coiled coil</keyword>
<feature type="coiled-coil region" evidence="6">
    <location>
        <begin position="36"/>
        <end position="63"/>
    </location>
</feature>
<keyword evidence="10" id="KW-1185">Reference proteome</keyword>
<dbReference type="Pfam" id="PF03106">
    <property type="entry name" value="WRKY"/>
    <property type="match status" value="1"/>
</dbReference>
<gene>
    <name evidence="9" type="ORF">F511_16580</name>
</gene>
<dbReference type="GO" id="GO:0043565">
    <property type="term" value="F:sequence-specific DNA binding"/>
    <property type="evidence" value="ECO:0007669"/>
    <property type="project" value="InterPro"/>
</dbReference>
<dbReference type="SUPFAM" id="SSF118290">
    <property type="entry name" value="WRKY DNA-binding domain"/>
    <property type="match status" value="1"/>
</dbReference>
<evidence type="ECO:0000256" key="1">
    <source>
        <dbReference type="ARBA" id="ARBA00004123"/>
    </source>
</evidence>
<dbReference type="AlphaFoldDB" id="A0A2Z7B2Y7"/>
<evidence type="ECO:0000256" key="4">
    <source>
        <dbReference type="ARBA" id="ARBA00023163"/>
    </source>
</evidence>
<evidence type="ECO:0000256" key="6">
    <source>
        <dbReference type="SAM" id="Coils"/>
    </source>
</evidence>
<evidence type="ECO:0000256" key="2">
    <source>
        <dbReference type="ARBA" id="ARBA00023015"/>
    </source>
</evidence>
<evidence type="ECO:0000256" key="3">
    <source>
        <dbReference type="ARBA" id="ARBA00023125"/>
    </source>
</evidence>
<protein>
    <submittedName>
        <fullName evidence="9">Putative WRKY transcription factor 40</fullName>
    </submittedName>
</protein>
<dbReference type="EMBL" id="KV010149">
    <property type="protein sequence ID" value="KZV28330.1"/>
    <property type="molecule type" value="Genomic_DNA"/>
</dbReference>
<sequence length="300" mass="33843">MDDVSIDTTLTMDLKVYTSSHNTSVPPTTFDSSKSLPDLMEKLDEIKAENNRLKDMVTDVAKNYISLMKKCSEHQNLSRMSKTTSDHDTENLGSHLNPRLYDDMSSPDRPKDVTSSKVSRFNIRVDPSDMSLIVKDGYSWRKYGQKVTKDNPSPRAYYKCSFAPTCPVKKKVQRSADDPSLLIVTYEGQHHHHRDCHRHRPSRAEIPAMMPPVLAGVRPSDSSSIEKGVSAKSIESTDYPEVRTKTHCVTASDYQKSDFQQFLVQQMASSLTRNPGFRDKIAAAVTGRILDDDILQDLEI</sequence>
<accession>A0A2Z7B2Y7</accession>
<keyword evidence="5" id="KW-0539">Nucleus</keyword>
<comment type="subcellular location">
    <subcellularLocation>
        <location evidence="1">Nucleus</location>
    </subcellularLocation>
</comment>
<dbReference type="PANTHER" id="PTHR31429:SF76">
    <property type="entry name" value="WRKY FAMILY TRANSCRIPTION FACTOR-RELATED"/>
    <property type="match status" value="1"/>
</dbReference>
<dbReference type="InterPro" id="IPR036576">
    <property type="entry name" value="WRKY_dom_sf"/>
</dbReference>
<dbReference type="Proteomes" id="UP000250235">
    <property type="component" value="Unassembled WGS sequence"/>
</dbReference>
<dbReference type="GO" id="GO:0003700">
    <property type="term" value="F:DNA-binding transcription factor activity"/>
    <property type="evidence" value="ECO:0007669"/>
    <property type="project" value="InterPro"/>
</dbReference>
<feature type="region of interest" description="Disordered" evidence="7">
    <location>
        <begin position="76"/>
        <end position="116"/>
    </location>
</feature>
<dbReference type="PANTHER" id="PTHR31429">
    <property type="entry name" value="WRKY TRANSCRIPTION FACTOR 36-RELATED"/>
    <property type="match status" value="1"/>
</dbReference>
<keyword evidence="2" id="KW-0805">Transcription regulation</keyword>
<evidence type="ECO:0000313" key="9">
    <source>
        <dbReference type="EMBL" id="KZV28330.1"/>
    </source>
</evidence>
<keyword evidence="3" id="KW-0238">DNA-binding</keyword>
<evidence type="ECO:0000259" key="8">
    <source>
        <dbReference type="PROSITE" id="PS50811"/>
    </source>
</evidence>
<evidence type="ECO:0000256" key="5">
    <source>
        <dbReference type="ARBA" id="ARBA00023242"/>
    </source>
</evidence>
<dbReference type="InterPro" id="IPR044810">
    <property type="entry name" value="WRKY_plant"/>
</dbReference>
<evidence type="ECO:0000313" key="10">
    <source>
        <dbReference type="Proteomes" id="UP000250235"/>
    </source>
</evidence>
<dbReference type="InterPro" id="IPR003657">
    <property type="entry name" value="WRKY_dom"/>
</dbReference>
<keyword evidence="4" id="KW-0804">Transcription</keyword>
<dbReference type="SMART" id="SM00774">
    <property type="entry name" value="WRKY"/>
    <property type="match status" value="1"/>
</dbReference>
<dbReference type="GO" id="GO:0005634">
    <property type="term" value="C:nucleus"/>
    <property type="evidence" value="ECO:0007669"/>
    <property type="project" value="UniProtKB-SubCell"/>
</dbReference>
<dbReference type="PROSITE" id="PS50811">
    <property type="entry name" value="WRKY"/>
    <property type="match status" value="1"/>
</dbReference>
<proteinExistence type="predicted"/>
<feature type="compositionally biased region" description="Basic and acidic residues" evidence="7">
    <location>
        <begin position="100"/>
        <end position="114"/>
    </location>
</feature>
<name>A0A2Z7B2Y7_9LAMI</name>
<evidence type="ECO:0000256" key="7">
    <source>
        <dbReference type="SAM" id="MobiDB-lite"/>
    </source>
</evidence>